<proteinExistence type="predicted"/>
<dbReference type="SUPFAM" id="SSF81301">
    <property type="entry name" value="Nucleotidyltransferase"/>
    <property type="match status" value="1"/>
</dbReference>
<sequence>MTTVFEDVKKVITETLNQIGIHIFSLEPYGSSINGLALRKDESDLDLSLIITNQKGDFCPMEDFDEIFDAIIKQMQQKTYVNEYTKNEMARYRVHAHSASFGRLLTITDVKNYNYKIDISANKVLDLYNSHLLRTYALLDQRFHIMALLIKSWNKKRFPSKIDRLNSYSIVLMLVAFLQHEEILPRLQQMASDEKIIKYVKYHQHKESSQVFHQRVYETNVAFESDVEVIAKKFKNKHLENKSVGQLLLNFFEFYTYRFKGASVSEGRTQVYPAISISHKKSFPLKQDYQRELSDNQNVQQWSQEEWEYFLTKMDDWAFMIVDPFDCTYNPGRQIEVNSQKLKLFFKNMKKQLCHMLQTGLFDRSYKQY</sequence>
<keyword evidence="3" id="KW-1185">Reference proteome</keyword>
<evidence type="ECO:0000313" key="3">
    <source>
        <dbReference type="Proteomes" id="UP000785679"/>
    </source>
</evidence>
<dbReference type="GO" id="GO:0031123">
    <property type="term" value="P:RNA 3'-end processing"/>
    <property type="evidence" value="ECO:0007669"/>
    <property type="project" value="TreeGrafter"/>
</dbReference>
<name>A0A8J8NUM1_HALGN</name>
<dbReference type="OrthoDB" id="420381at2759"/>
<feature type="domain" description="Poly(A) RNA polymerase mitochondrial-like central palm" evidence="1">
    <location>
        <begin position="6"/>
        <end position="137"/>
    </location>
</feature>
<dbReference type="Gene3D" id="1.10.1410.10">
    <property type="match status" value="1"/>
</dbReference>
<dbReference type="InterPro" id="IPR054708">
    <property type="entry name" value="MTPAP-like_central"/>
</dbReference>
<accession>A0A8J8NUM1</accession>
<gene>
    <name evidence="2" type="ORF">FGO68_gene9093</name>
</gene>
<dbReference type="Pfam" id="PF22600">
    <property type="entry name" value="MTPAP-like_central"/>
    <property type="match status" value="1"/>
</dbReference>
<dbReference type="Proteomes" id="UP000785679">
    <property type="component" value="Unassembled WGS sequence"/>
</dbReference>
<dbReference type="PANTHER" id="PTHR12271:SF40">
    <property type="entry name" value="POLY(A) RNA POLYMERASE GLD2"/>
    <property type="match status" value="1"/>
</dbReference>
<dbReference type="AlphaFoldDB" id="A0A8J8NUM1"/>
<dbReference type="EMBL" id="RRYP01005719">
    <property type="protein sequence ID" value="TNV81803.1"/>
    <property type="molecule type" value="Genomic_DNA"/>
</dbReference>
<dbReference type="GO" id="GO:0016779">
    <property type="term" value="F:nucleotidyltransferase activity"/>
    <property type="evidence" value="ECO:0007669"/>
    <property type="project" value="TreeGrafter"/>
</dbReference>
<evidence type="ECO:0000259" key="1">
    <source>
        <dbReference type="Pfam" id="PF22600"/>
    </source>
</evidence>
<dbReference type="SUPFAM" id="SSF81631">
    <property type="entry name" value="PAP/OAS1 substrate-binding domain"/>
    <property type="match status" value="1"/>
</dbReference>
<protein>
    <recommendedName>
        <fullName evidence="1">Poly(A) RNA polymerase mitochondrial-like central palm domain-containing protein</fullName>
    </recommendedName>
</protein>
<evidence type="ECO:0000313" key="2">
    <source>
        <dbReference type="EMBL" id="TNV81803.1"/>
    </source>
</evidence>
<reference evidence="2" key="1">
    <citation type="submission" date="2019-06" db="EMBL/GenBank/DDBJ databases">
        <authorList>
            <person name="Zheng W."/>
        </authorList>
    </citation>
    <scope>NUCLEOTIDE SEQUENCE</scope>
    <source>
        <strain evidence="2">QDHG01</strain>
    </source>
</reference>
<comment type="caution">
    <text evidence="2">The sequence shown here is derived from an EMBL/GenBank/DDBJ whole genome shotgun (WGS) entry which is preliminary data.</text>
</comment>
<organism evidence="2 3">
    <name type="scientific">Halteria grandinella</name>
    <dbReference type="NCBI Taxonomy" id="5974"/>
    <lineage>
        <taxon>Eukaryota</taxon>
        <taxon>Sar</taxon>
        <taxon>Alveolata</taxon>
        <taxon>Ciliophora</taxon>
        <taxon>Intramacronucleata</taxon>
        <taxon>Spirotrichea</taxon>
        <taxon>Stichotrichia</taxon>
        <taxon>Sporadotrichida</taxon>
        <taxon>Halteriidae</taxon>
        <taxon>Halteria</taxon>
    </lineage>
</organism>
<dbReference type="Gene3D" id="3.30.460.10">
    <property type="entry name" value="Beta Polymerase, domain 2"/>
    <property type="match status" value="1"/>
</dbReference>
<dbReference type="PANTHER" id="PTHR12271">
    <property type="entry name" value="POLY A POLYMERASE CID PAP -RELATED"/>
    <property type="match status" value="1"/>
</dbReference>
<dbReference type="InterPro" id="IPR043519">
    <property type="entry name" value="NT_sf"/>
</dbReference>